<sequence length="456" mass="53054">MSKPKYPFEKRLEVVNHYFTTDDGYRIISARFGVPRTQVRTWVALYEKHGEKGLIPKPKGVSADPELRIKVVKAVIEQHMSLNQAAAHFMLAGSGSVARWLKVYEERGEAGLRALKIGTKRNIAISVDPEKAASALELSKDRRIEDLERQVRFLETRLVYPKKAESLSSSHEKVKVLNELRQFYPLDELLRAAEIPRSTFYYHLKALSKPDKYADVKKRIGEIYHENRGRYGYRRVTLSLHREGKQINHKAVQRLMGILSLKAAIKVKRYRSYRGEVGQTAPNVLQRDFKATRPNEKWVTDVTEFAVNGRKLYLSPVIDLFNNEVISYSLSERPVMNMVENMLDQAFKKLNPHEHPVLHSDQGWQYRMRRYQNILKEHGIKQSMSRKGNCLDNAVVECFFGTLKSECFYLDEFSNISELKDAVTEYIEYYNSRRISLKLKGLTPIEYRNQTYMPRV</sequence>
<evidence type="ECO:0000313" key="14">
    <source>
        <dbReference type="Proteomes" id="UP000234238"/>
    </source>
</evidence>
<dbReference type="Pfam" id="PF13518">
    <property type="entry name" value="HTH_28"/>
    <property type="match status" value="2"/>
</dbReference>
<dbReference type="Proteomes" id="UP001208624">
    <property type="component" value="Unassembled WGS sequence"/>
</dbReference>
<evidence type="ECO:0000313" key="8">
    <source>
        <dbReference type="EMBL" id="HAZ7494765.1"/>
    </source>
</evidence>
<dbReference type="EMBL" id="DADPIR010000074">
    <property type="protein sequence ID" value="HAZ7494765.1"/>
    <property type="molecule type" value="Genomic_DNA"/>
</dbReference>
<reference evidence="8" key="6">
    <citation type="submission" date="2021-03" db="EMBL/GenBank/DDBJ databases">
        <authorList>
            <consortium name="NCBI Pathogen Detection Project"/>
        </authorList>
    </citation>
    <scope>NUCLEOTIDE SEQUENCE</scope>
    <source>
        <strain evidence="7">Ecoli[ST-219]</strain>
        <strain evidence="9">Escherichia coli</strain>
        <strain evidence="8">SJP41</strain>
    </source>
</reference>
<dbReference type="GO" id="GO:0015074">
    <property type="term" value="P:DNA integration"/>
    <property type="evidence" value="ECO:0007669"/>
    <property type="project" value="InterPro"/>
</dbReference>
<dbReference type="Proteomes" id="UP000868636">
    <property type="component" value="Unassembled WGS sequence"/>
</dbReference>
<evidence type="ECO:0000313" key="12">
    <source>
        <dbReference type="EMBL" id="MSI68311.1"/>
    </source>
</evidence>
<evidence type="ECO:0000313" key="4">
    <source>
        <dbReference type="EMBL" id="AUK04007.1"/>
    </source>
</evidence>
<dbReference type="InterPro" id="IPR036388">
    <property type="entry name" value="WH-like_DNA-bd_sf"/>
</dbReference>
<dbReference type="EMBL" id="DABGKZ010000006">
    <property type="protein sequence ID" value="HAJ5149990.1"/>
    <property type="molecule type" value="Genomic_DNA"/>
</dbReference>
<dbReference type="Proteomes" id="UP000840371">
    <property type="component" value="Unassembled WGS sequence"/>
</dbReference>
<reference evidence="7" key="2">
    <citation type="journal article" date="2018" name="Genome Biol.">
        <title>SKESA: strategic k-mer extension for scrupulous assemblies.</title>
        <authorList>
            <person name="Souvorov A."/>
            <person name="Agarwala R."/>
            <person name="Lipman D.J."/>
        </authorList>
    </citation>
    <scope>NUCLEOTIDE SEQUENCE</scope>
    <source>
        <strain evidence="7">Ecoli[ST-219]</strain>
        <strain>ecoli[ST-219]</strain>
        <strain evidence="9">Escherichia coli</strain>
        <strain evidence="8">SJP41</strain>
    </source>
</reference>
<proteinExistence type="predicted"/>
<dbReference type="GO" id="GO:0043565">
    <property type="term" value="F:sequence-specific DNA binding"/>
    <property type="evidence" value="ECO:0007669"/>
    <property type="project" value="InterPro"/>
</dbReference>
<dbReference type="InterPro" id="IPR010921">
    <property type="entry name" value="Trp_repressor/repl_initiator"/>
</dbReference>
<dbReference type="GeneID" id="91975278"/>
<feature type="domain" description="Integrase catalytic" evidence="3">
    <location>
        <begin position="290"/>
        <end position="452"/>
    </location>
</feature>
<evidence type="ECO:0000313" key="16">
    <source>
        <dbReference type="Proteomes" id="UP000555763"/>
    </source>
</evidence>
<evidence type="ECO:0000313" key="7">
    <source>
        <dbReference type="EMBL" id="HAJ5149990.1"/>
    </source>
</evidence>
<dbReference type="EMBL" id="CP024143">
    <property type="protein sequence ID" value="AUK04007.1"/>
    <property type="molecule type" value="Genomic_DNA"/>
</dbReference>
<dbReference type="Proteomes" id="UP001223829">
    <property type="component" value="Unassembled WGS sequence"/>
</dbReference>
<dbReference type="RefSeq" id="WP_087522250.1">
    <property type="nucleotide sequence ID" value="NZ_AP017617.1"/>
</dbReference>
<keyword evidence="2" id="KW-0233">DNA recombination</keyword>
<dbReference type="InterPro" id="IPR025948">
    <property type="entry name" value="HTH-like_dom"/>
</dbReference>
<evidence type="ECO:0000256" key="2">
    <source>
        <dbReference type="ARBA" id="ARBA00023172"/>
    </source>
</evidence>
<dbReference type="EMBL" id="JAOVKC010000010">
    <property type="protein sequence ID" value="MCV5622230.1"/>
    <property type="molecule type" value="Genomic_DNA"/>
</dbReference>
<geneLocation type="plasmid" evidence="4">
    <name>p14EC029b</name>
</geneLocation>
<reference evidence="5" key="4">
    <citation type="submission" date="2020-02" db="EMBL/GenBank/DDBJ databases">
        <authorList>
            <person name="Ashton P.M."/>
            <person name="Dallman T."/>
            <person name="Nair S."/>
            <person name="De Pinna E."/>
            <person name="Peters T."/>
            <person name="Grant K."/>
        </authorList>
    </citation>
    <scope>NUCLEOTIDE SEQUENCE</scope>
    <source>
        <strain evidence="5">93335</strain>
    </source>
</reference>
<dbReference type="EMBL" id="JASMQD010000002">
    <property type="protein sequence ID" value="MDK2698029.1"/>
    <property type="molecule type" value="Genomic_DNA"/>
</dbReference>
<dbReference type="InterPro" id="IPR036397">
    <property type="entry name" value="RNaseH_sf"/>
</dbReference>
<evidence type="ECO:0000313" key="11">
    <source>
        <dbReference type="EMBL" id="MDK2698029.1"/>
    </source>
</evidence>
<reference evidence="12 15" key="3">
    <citation type="journal article" date="2019" name="Nat. Med.">
        <title>A library of human gut bacterial isolates paired with longitudinal multiomics data enables mechanistic microbiome research.</title>
        <authorList>
            <person name="Poyet M."/>
            <person name="Groussin M."/>
            <person name="Gibbons S.M."/>
            <person name="Avila-Pacheco J."/>
            <person name="Jiang X."/>
            <person name="Kearney S.M."/>
            <person name="Perrotta A.R."/>
            <person name="Berdy B."/>
            <person name="Zhao S."/>
            <person name="Lieberman T.D."/>
            <person name="Swanson P.K."/>
            <person name="Smith M."/>
            <person name="Roesemann S."/>
            <person name="Alexander J.E."/>
            <person name="Rich S.A."/>
            <person name="Livny J."/>
            <person name="Vlamakis H."/>
            <person name="Clish C."/>
            <person name="Bullock K."/>
            <person name="Deik A."/>
            <person name="Scott J."/>
            <person name="Pierce K.A."/>
            <person name="Xavier R.J."/>
            <person name="Alm E.J."/>
        </authorList>
    </citation>
    <scope>NUCLEOTIDE SEQUENCE [LARGE SCALE GENOMIC DNA]</scope>
    <source>
        <strain evidence="12 15">BIOML-A382</strain>
    </source>
</reference>
<organism evidence="6 16">
    <name type="scientific">Escherichia coli</name>
    <dbReference type="NCBI Taxonomy" id="562"/>
    <lineage>
        <taxon>Bacteria</taxon>
        <taxon>Pseudomonadati</taxon>
        <taxon>Pseudomonadota</taxon>
        <taxon>Gammaproteobacteria</taxon>
        <taxon>Enterobacterales</taxon>
        <taxon>Enterobacteriaceae</taxon>
        <taxon>Escherichia</taxon>
    </lineage>
</organism>
<evidence type="ECO:0000256" key="1">
    <source>
        <dbReference type="ARBA" id="ARBA00022578"/>
    </source>
</evidence>
<reference evidence="6 16" key="5">
    <citation type="submission" date="2020-02" db="EMBL/GenBank/DDBJ databases">
        <authorList>
            <consortium name="PulseNet: The National Subtyping Network for Foodborne Disease Surveillance"/>
            <person name="Tarr C.L."/>
            <person name="Trees E."/>
            <person name="Katz L.S."/>
            <person name="Carleton-Romer H.A."/>
            <person name="Stroika S."/>
            <person name="Kucerova Z."/>
            <person name="Roache K.F."/>
            <person name="Sabol A.L."/>
            <person name="Besser J."/>
            <person name="Gerner-Smidt P."/>
        </authorList>
    </citation>
    <scope>NUCLEOTIDE SEQUENCE [LARGE SCALE GENOMIC DNA]</scope>
    <source>
        <strain evidence="6 16">PNUSAE002719</strain>
    </source>
</reference>
<dbReference type="EMBL" id="AATCLQ010000024">
    <property type="protein sequence ID" value="EFJ6482825.1"/>
    <property type="molecule type" value="Genomic_DNA"/>
</dbReference>
<evidence type="ECO:0000313" key="5">
    <source>
        <dbReference type="EMBL" id="EFJ6482825.1"/>
    </source>
</evidence>
<reference evidence="10" key="8">
    <citation type="submission" date="2023-06" db="EMBL/GenBank/DDBJ databases">
        <title>Deciphering the underlying mechanisms mediating the transmission of blaNDM gene from human to animals in China.</title>
        <authorList>
            <person name="Chen K."/>
            <person name="Chen S."/>
        </authorList>
    </citation>
    <scope>NUCLEOTIDE SEQUENCE</scope>
    <source>
        <strain evidence="10">1199</strain>
    </source>
</reference>
<reference evidence="11" key="7">
    <citation type="submission" date="2023-05" db="EMBL/GenBank/DDBJ databases">
        <title>Efficient inhibition of multidrug-resistant Escherichia coli by a new antibiotic combination.</title>
        <authorList>
            <person name="Lin T."/>
        </authorList>
    </citation>
    <scope>NUCLEOTIDE SEQUENCE</scope>
    <source>
        <strain evidence="11">YmmD45</strain>
    </source>
</reference>
<evidence type="ECO:0000313" key="13">
    <source>
        <dbReference type="EMBL" id="WWX71695.1"/>
    </source>
</evidence>
<dbReference type="NCBIfam" id="NF033516">
    <property type="entry name" value="transpos_IS3"/>
    <property type="match status" value="1"/>
</dbReference>
<dbReference type="Proteomes" id="UP000711811">
    <property type="component" value="Unassembled WGS sequence"/>
</dbReference>
<dbReference type="EMBL" id="WKUE01000006">
    <property type="protein sequence ID" value="MSI68311.1"/>
    <property type="molecule type" value="Genomic_DNA"/>
</dbReference>
<dbReference type="Pfam" id="PF13333">
    <property type="entry name" value="rve_2"/>
    <property type="match status" value="1"/>
</dbReference>
<keyword evidence="4" id="KW-0614">Plasmid</keyword>
<evidence type="ECO:0000313" key="10">
    <source>
        <dbReference type="EMBL" id="MCV5622230.1"/>
    </source>
</evidence>
<dbReference type="Proteomes" id="UP000234238">
    <property type="component" value="Plasmid p14EC029b"/>
</dbReference>
<dbReference type="Pfam" id="PF00665">
    <property type="entry name" value="rve"/>
    <property type="match status" value="1"/>
</dbReference>
<dbReference type="InterPro" id="IPR055247">
    <property type="entry name" value="InsJ-like_HTH"/>
</dbReference>
<reference evidence="13" key="9">
    <citation type="submission" date="2024-03" db="EMBL/GenBank/DDBJ databases">
        <title>Epithelial relay of microbial signals coordinates intestinal macrophage supported barrier repair.</title>
        <authorList>
            <person name="Tsai M.T."/>
        </authorList>
    </citation>
    <scope>NUCLEOTIDE SEQUENCE</scope>
    <source>
        <strain evidence="13">MS 21-1</strain>
    </source>
</reference>
<dbReference type="AlphaFoldDB" id="A0A229A8H7"/>
<name>A0A229A8H7_ECOLX</name>
<dbReference type="Proteomes" id="UP000555763">
    <property type="component" value="Unassembled WGS sequence"/>
</dbReference>
<dbReference type="Proteomes" id="UP000438958">
    <property type="component" value="Unassembled WGS sequence"/>
</dbReference>
<dbReference type="Proteomes" id="UP001383096">
    <property type="component" value="Chromosome"/>
</dbReference>
<dbReference type="Proteomes" id="UP000870292">
    <property type="component" value="Unassembled WGS sequence"/>
</dbReference>
<evidence type="ECO:0000313" key="15">
    <source>
        <dbReference type="Proteomes" id="UP000438958"/>
    </source>
</evidence>
<dbReference type="EMBL" id="CP146670">
    <property type="protein sequence ID" value="WWX71695.1"/>
    <property type="molecule type" value="Genomic_DNA"/>
</dbReference>
<protein>
    <submittedName>
        <fullName evidence="6">IS3 family transposase</fullName>
    </submittedName>
    <submittedName>
        <fullName evidence="11">IS3-like element IS150 family transposase</fullName>
    </submittedName>
</protein>
<dbReference type="Gene3D" id="1.10.10.10">
    <property type="entry name" value="Winged helix-like DNA-binding domain superfamily/Winged helix DNA-binding domain"/>
    <property type="match status" value="2"/>
</dbReference>
<dbReference type="Gene3D" id="3.30.420.10">
    <property type="entry name" value="Ribonuclease H-like superfamily/Ribonuclease H"/>
    <property type="match status" value="1"/>
</dbReference>
<geneLocation type="plasmid" evidence="14">
    <name>p14ec029b</name>
</geneLocation>
<dbReference type="PROSITE" id="PS50994">
    <property type="entry name" value="INTEGRASE"/>
    <property type="match status" value="1"/>
</dbReference>
<dbReference type="PANTHER" id="PTHR46889">
    <property type="entry name" value="TRANSPOSASE INSF FOR INSERTION SEQUENCE IS3B-RELATED"/>
    <property type="match status" value="1"/>
</dbReference>
<accession>A0A229A8H7</accession>
<dbReference type="FunFam" id="3.30.420.10:FF:000057">
    <property type="entry name" value="IS150, transposase orfB"/>
    <property type="match status" value="1"/>
</dbReference>
<dbReference type="InterPro" id="IPR001584">
    <property type="entry name" value="Integrase_cat-core"/>
</dbReference>
<dbReference type="GO" id="GO:0032196">
    <property type="term" value="P:transposition"/>
    <property type="evidence" value="ECO:0007669"/>
    <property type="project" value="UniProtKB-KW"/>
</dbReference>
<dbReference type="InterPro" id="IPR012337">
    <property type="entry name" value="RNaseH-like_sf"/>
</dbReference>
<reference evidence="4 14" key="1">
    <citation type="submission" date="2017-10" db="EMBL/GenBank/DDBJ databases">
        <title>mcr-1 positive E.coli isolates in China.</title>
        <authorList>
            <person name="Li B."/>
            <person name="Wang X."/>
        </authorList>
    </citation>
    <scope>NUCLEOTIDE SEQUENCE [LARGE SCALE GENOMIC DNA]</scope>
    <source>
        <strain evidence="4 14">14EC029</strain>
        <plasmid evidence="14">p14ec029b</plasmid>
        <plasmid evidence="4">p14EC029b</plasmid>
    </source>
</reference>
<dbReference type="PANTHER" id="PTHR46889:SF4">
    <property type="entry name" value="TRANSPOSASE INSO FOR INSERTION SEQUENCE ELEMENT IS911B-RELATED"/>
    <property type="match status" value="1"/>
</dbReference>
<evidence type="ECO:0000313" key="9">
    <source>
        <dbReference type="EMBL" id="HBB1576226.1"/>
    </source>
</evidence>
<dbReference type="SUPFAM" id="SSF48295">
    <property type="entry name" value="TrpR-like"/>
    <property type="match status" value="2"/>
</dbReference>
<dbReference type="InterPro" id="IPR048020">
    <property type="entry name" value="Transpos_IS3"/>
</dbReference>
<dbReference type="EMBL" id="DADUEU010000071">
    <property type="protein sequence ID" value="HBB1576226.1"/>
    <property type="molecule type" value="Genomic_DNA"/>
</dbReference>
<gene>
    <name evidence="5" type="ORF">A2J79_003213</name>
    <name evidence="6" type="ORF">A5U30_005203</name>
    <name evidence="4" type="ORF">CR538_27365</name>
    <name evidence="12" type="ORF">GKF66_05690</name>
    <name evidence="7" type="ORF">HLZ50_08115</name>
    <name evidence="9" type="ORF">J0541_005281</name>
    <name evidence="8" type="ORF">J8F57_005090</name>
    <name evidence="10" type="ORF">OFN31_10630</name>
    <name evidence="11" type="ORF">QO046_27630</name>
    <name evidence="13" type="ORF">V9Z47_00975</name>
</gene>
<evidence type="ECO:0000313" key="6">
    <source>
        <dbReference type="EMBL" id="EFM8157402.1"/>
    </source>
</evidence>
<dbReference type="EMBL" id="AATLZG010000072">
    <property type="protein sequence ID" value="EFM8157402.1"/>
    <property type="molecule type" value="Genomic_DNA"/>
</dbReference>
<dbReference type="SUPFAM" id="SSF53098">
    <property type="entry name" value="Ribonuclease H-like"/>
    <property type="match status" value="1"/>
</dbReference>
<evidence type="ECO:0000259" key="3">
    <source>
        <dbReference type="PROSITE" id="PS50994"/>
    </source>
</evidence>
<dbReference type="Pfam" id="PF13276">
    <property type="entry name" value="HTH_21"/>
    <property type="match status" value="1"/>
</dbReference>
<dbReference type="InterPro" id="IPR050900">
    <property type="entry name" value="Transposase_IS3/IS150/IS904"/>
</dbReference>
<dbReference type="GO" id="GO:0006310">
    <property type="term" value="P:DNA recombination"/>
    <property type="evidence" value="ECO:0007669"/>
    <property type="project" value="UniProtKB-KW"/>
</dbReference>
<keyword evidence="1" id="KW-0815">Transposition</keyword>